<evidence type="ECO:0000259" key="1">
    <source>
        <dbReference type="Pfam" id="PF03372"/>
    </source>
</evidence>
<dbReference type="GO" id="GO:0016020">
    <property type="term" value="C:membrane"/>
    <property type="evidence" value="ECO:0007669"/>
    <property type="project" value="GOC"/>
</dbReference>
<protein>
    <recommendedName>
        <fullName evidence="1">Endonuclease/exonuclease/phosphatase domain-containing protein</fullName>
    </recommendedName>
</protein>
<dbReference type="SUPFAM" id="SSF56219">
    <property type="entry name" value="DNase I-like"/>
    <property type="match status" value="1"/>
</dbReference>
<evidence type="ECO:0000313" key="3">
    <source>
        <dbReference type="Proteomes" id="UP000320244"/>
    </source>
</evidence>
<feature type="domain" description="Endonuclease/exonuclease/phosphatase" evidence="1">
    <location>
        <begin position="11"/>
        <end position="216"/>
    </location>
</feature>
<dbReference type="PANTHER" id="PTHR14859:SF15">
    <property type="entry name" value="ENDONUCLEASE_EXONUCLEASE_PHOSPHATASE DOMAIN-CONTAINING PROTEIN"/>
    <property type="match status" value="1"/>
</dbReference>
<keyword evidence="3" id="KW-1185">Reference proteome</keyword>
<organism evidence="2 3">
    <name type="scientific">Leekyejoonella antrihumi</name>
    <dbReference type="NCBI Taxonomy" id="1660198"/>
    <lineage>
        <taxon>Bacteria</taxon>
        <taxon>Bacillati</taxon>
        <taxon>Actinomycetota</taxon>
        <taxon>Actinomycetes</taxon>
        <taxon>Micrococcales</taxon>
        <taxon>Dermacoccaceae</taxon>
        <taxon>Leekyejoonella</taxon>
    </lineage>
</organism>
<dbReference type="GO" id="GO:0006506">
    <property type="term" value="P:GPI anchor biosynthetic process"/>
    <property type="evidence" value="ECO:0007669"/>
    <property type="project" value="TreeGrafter"/>
</dbReference>
<dbReference type="GO" id="GO:0003824">
    <property type="term" value="F:catalytic activity"/>
    <property type="evidence" value="ECO:0007669"/>
    <property type="project" value="InterPro"/>
</dbReference>
<dbReference type="Gene3D" id="3.60.10.10">
    <property type="entry name" value="Endonuclease/exonuclease/phosphatase"/>
    <property type="match status" value="1"/>
</dbReference>
<dbReference type="InterPro" id="IPR005135">
    <property type="entry name" value="Endo/exonuclease/phosphatase"/>
</dbReference>
<comment type="caution">
    <text evidence="2">The sequence shown here is derived from an EMBL/GenBank/DDBJ whole genome shotgun (WGS) entry which is preliminary data.</text>
</comment>
<dbReference type="RefSeq" id="WP_146316222.1">
    <property type="nucleotide sequence ID" value="NZ_VCQV01000008.1"/>
</dbReference>
<name>A0A563E3U8_9MICO</name>
<proteinExistence type="predicted"/>
<dbReference type="PANTHER" id="PTHR14859">
    <property type="entry name" value="CALCOFLUOR WHITE HYPERSENSITIVE PROTEIN PRECURSOR"/>
    <property type="match status" value="1"/>
</dbReference>
<dbReference type="OrthoDB" id="3820230at2"/>
<reference evidence="2 3" key="2">
    <citation type="submission" date="2019-08" db="EMBL/GenBank/DDBJ databases">
        <title>Jejuicoccus antrihumi gen. nov., sp. nov., a new member of the family Dermacoccaceae isolated from a cave.</title>
        <authorList>
            <person name="Schumann P."/>
            <person name="Kim I.S."/>
        </authorList>
    </citation>
    <scope>NUCLEOTIDE SEQUENCE [LARGE SCALE GENOMIC DNA]</scope>
    <source>
        <strain evidence="2 3">C5-26</strain>
    </source>
</reference>
<dbReference type="EMBL" id="VCQV01000008">
    <property type="protein sequence ID" value="TWP36979.1"/>
    <property type="molecule type" value="Genomic_DNA"/>
</dbReference>
<dbReference type="InterPro" id="IPR051916">
    <property type="entry name" value="GPI-anchor_lipid_remodeler"/>
</dbReference>
<sequence>MSRTSAILRVATYNVRALKDDRDALIRVVRSIDPDVLCLQEAPRHPFSGHRVAALATDLGLTWSGGHRGRMSTTLLTGLRVDVLSSAHRNLPVRRFDEPRGYAVATVRLPGQAALRVASVHLSLRAEERPLHARGVLDAVAGDVPVVVAGDLNETDDGPAWSALATALRDVGPRTPTVSASEPVRRIDTILVSVGLLTRDPELALDERDLAAASDHLPVVVDILLPASDGPAE</sequence>
<gene>
    <name evidence="2" type="ORF">FGL98_07945</name>
</gene>
<dbReference type="Proteomes" id="UP000320244">
    <property type="component" value="Unassembled WGS sequence"/>
</dbReference>
<dbReference type="InterPro" id="IPR036691">
    <property type="entry name" value="Endo/exonu/phosph_ase_sf"/>
</dbReference>
<dbReference type="Pfam" id="PF03372">
    <property type="entry name" value="Exo_endo_phos"/>
    <property type="match status" value="1"/>
</dbReference>
<dbReference type="AlphaFoldDB" id="A0A563E3U8"/>
<reference evidence="2 3" key="1">
    <citation type="submission" date="2019-05" db="EMBL/GenBank/DDBJ databases">
        <authorList>
            <person name="Lee S.D."/>
        </authorList>
    </citation>
    <scope>NUCLEOTIDE SEQUENCE [LARGE SCALE GENOMIC DNA]</scope>
    <source>
        <strain evidence="2 3">C5-26</strain>
    </source>
</reference>
<evidence type="ECO:0000313" key="2">
    <source>
        <dbReference type="EMBL" id="TWP36979.1"/>
    </source>
</evidence>
<accession>A0A563E3U8</accession>